<dbReference type="Proteomes" id="UP000234840">
    <property type="component" value="Unassembled WGS sequence"/>
</dbReference>
<evidence type="ECO:0000313" key="2">
    <source>
        <dbReference type="Proteomes" id="UP000234840"/>
    </source>
</evidence>
<protein>
    <submittedName>
        <fullName evidence="1">Uncharacterized protein</fullName>
    </submittedName>
</protein>
<name>A0A2N5PWL6_MEDGN</name>
<sequence>MNLEIIHNFEKFLRNKGYSPQTIHAYTKALEQAPDSWNVTEPQLLYEHINYTLTDNNQTFSPSTRHNIGPASSLLFQMQTGEVFRNYDRNQKYKTTRNKELLEEFFKYSTEFKHITSMSATAECHHISVFLDSLDSIPNDWSMLTAEDINQYVCTVFQNTKASSIGRYITSLTSITNIK</sequence>
<comment type="caution">
    <text evidence="1">The sequence shown here is derived from an EMBL/GenBank/DDBJ whole genome shotgun (WGS) entry which is preliminary data.</text>
</comment>
<organism evidence="1 2">
    <name type="scientific">Mediterraneibacter gnavus</name>
    <name type="common">Ruminococcus gnavus</name>
    <dbReference type="NCBI Taxonomy" id="33038"/>
    <lineage>
        <taxon>Bacteria</taxon>
        <taxon>Bacillati</taxon>
        <taxon>Bacillota</taxon>
        <taxon>Clostridia</taxon>
        <taxon>Lachnospirales</taxon>
        <taxon>Lachnospiraceae</taxon>
        <taxon>Mediterraneibacter</taxon>
    </lineage>
</organism>
<gene>
    <name evidence="1" type="ORF">CDL20_14300</name>
</gene>
<dbReference type="AlphaFoldDB" id="A0A2N5PWL6"/>
<dbReference type="RefSeq" id="WP_101882995.1">
    <property type="nucleotide sequence ID" value="NZ_NIHW01000051.1"/>
</dbReference>
<evidence type="ECO:0000313" key="1">
    <source>
        <dbReference type="EMBL" id="PLT81594.1"/>
    </source>
</evidence>
<reference evidence="1 2" key="1">
    <citation type="journal article" date="2017" name="Genome Med.">
        <title>A novel Ruminococcus gnavus clade enriched in inflammatory bowel disease patients.</title>
        <authorList>
            <person name="Hall A.B."/>
            <person name="Yassour M."/>
            <person name="Sauk J."/>
            <person name="Garner A."/>
            <person name="Jiang X."/>
            <person name="Arthur T."/>
            <person name="Lagoudas G.K."/>
            <person name="Vatanen T."/>
            <person name="Fornelos N."/>
            <person name="Wilson R."/>
            <person name="Bertha M."/>
            <person name="Cohen M."/>
            <person name="Garber J."/>
            <person name="Khalili H."/>
            <person name="Gevers D."/>
            <person name="Ananthakrishnan A.N."/>
            <person name="Kugathasan S."/>
            <person name="Lander E.S."/>
            <person name="Blainey P."/>
            <person name="Vlamakis H."/>
            <person name="Xavier R.J."/>
            <person name="Huttenhower C."/>
        </authorList>
    </citation>
    <scope>NUCLEOTIDE SEQUENCE [LARGE SCALE GENOMIC DNA]</scope>
    <source>
        <strain evidence="1 2">RJX1128</strain>
    </source>
</reference>
<proteinExistence type="predicted"/>
<dbReference type="EMBL" id="NIHW01000051">
    <property type="protein sequence ID" value="PLT81594.1"/>
    <property type="molecule type" value="Genomic_DNA"/>
</dbReference>
<accession>A0A2N5PWL6</accession>